<organism evidence="3 4">
    <name type="scientific">Alkalibacterium subtropicum</name>
    <dbReference type="NCBI Taxonomy" id="753702"/>
    <lineage>
        <taxon>Bacteria</taxon>
        <taxon>Bacillati</taxon>
        <taxon>Bacillota</taxon>
        <taxon>Bacilli</taxon>
        <taxon>Lactobacillales</taxon>
        <taxon>Carnobacteriaceae</taxon>
        <taxon>Alkalibacterium</taxon>
    </lineage>
</organism>
<keyword evidence="4" id="KW-1185">Reference proteome</keyword>
<dbReference type="InterPro" id="IPR028946">
    <property type="entry name" value="Ntox44"/>
</dbReference>
<accession>A0A1I1ICT1</accession>
<dbReference type="RefSeq" id="WP_091529782.1">
    <property type="nucleotide sequence ID" value="NZ_FOLT01000005.1"/>
</dbReference>
<feature type="signal peptide" evidence="1">
    <location>
        <begin position="1"/>
        <end position="28"/>
    </location>
</feature>
<proteinExistence type="predicted"/>
<dbReference type="OrthoDB" id="2161905at2"/>
<dbReference type="STRING" id="753702.SAMN04488102_10553"/>
<dbReference type="Pfam" id="PF15607">
    <property type="entry name" value="Ntox44"/>
    <property type="match status" value="1"/>
</dbReference>
<evidence type="ECO:0000313" key="3">
    <source>
        <dbReference type="EMBL" id="SFC33925.1"/>
    </source>
</evidence>
<feature type="chain" id="PRO_5011606265" evidence="1">
    <location>
        <begin position="29"/>
        <end position="285"/>
    </location>
</feature>
<evidence type="ECO:0000259" key="2">
    <source>
        <dbReference type="Pfam" id="PF15607"/>
    </source>
</evidence>
<reference evidence="4" key="1">
    <citation type="submission" date="2016-10" db="EMBL/GenBank/DDBJ databases">
        <authorList>
            <person name="Varghese N."/>
            <person name="Submissions S."/>
        </authorList>
    </citation>
    <scope>NUCLEOTIDE SEQUENCE [LARGE SCALE GENOMIC DNA]</scope>
    <source>
        <strain evidence="4">DSM 23664</strain>
    </source>
</reference>
<dbReference type="EMBL" id="FOLT01000005">
    <property type="protein sequence ID" value="SFC33925.1"/>
    <property type="molecule type" value="Genomic_DNA"/>
</dbReference>
<keyword evidence="1" id="KW-0732">Signal</keyword>
<evidence type="ECO:0000313" key="4">
    <source>
        <dbReference type="Proteomes" id="UP000199612"/>
    </source>
</evidence>
<gene>
    <name evidence="3" type="ORF">SAMN04488102_10553</name>
</gene>
<protein>
    <submittedName>
        <fullName evidence="3">Toxin 44</fullName>
    </submittedName>
</protein>
<sequence>MNFKKSFILLSTITLLSPVLLSVDNVSANEKVTNEQQYVERESQNLNDTFLDVYNTAKKLKIEEIQTDEEAYAFLLQNKKYISITSNGQIKEDYNGYPILESLSTEEIETIKNFVYRMNSLVANQAISIDHDLVFSVVQNIEPEFTMRPRAIAIINIMYTTRNNKNTLKSVFDNAPFGTRHAVAGLYFAQRVRTGGVWDMKAQLGTNTSYYIDDLGTTMTGEAIGNFHYGYVGRAVFSGATLKSSAGMYQVISGTSSIKYYSSFFDDPRDQAQIQRGIDMYDREH</sequence>
<dbReference type="Proteomes" id="UP000199612">
    <property type="component" value="Unassembled WGS sequence"/>
</dbReference>
<feature type="domain" description="Bacterial toxin 44" evidence="2">
    <location>
        <begin position="188"/>
        <end position="282"/>
    </location>
</feature>
<dbReference type="AlphaFoldDB" id="A0A1I1ICT1"/>
<evidence type="ECO:0000256" key="1">
    <source>
        <dbReference type="SAM" id="SignalP"/>
    </source>
</evidence>
<name>A0A1I1ICT1_9LACT</name>